<reference evidence="1" key="1">
    <citation type="journal article" date="2016" name="Sci. Rep.">
        <title>Molecular characterization of firefly nuptial gifts: a multi-omics approach sheds light on postcopulatory sexual selection.</title>
        <authorList>
            <person name="Al-Wathiqui N."/>
            <person name="Fallon T.R."/>
            <person name="South A."/>
            <person name="Weng J.K."/>
            <person name="Lewis S.M."/>
        </authorList>
    </citation>
    <scope>NUCLEOTIDE SEQUENCE</scope>
</reference>
<dbReference type="EMBL" id="GEZM01054805">
    <property type="protein sequence ID" value="JAV73389.1"/>
    <property type="molecule type" value="Transcribed_RNA"/>
</dbReference>
<sequence length="147" mass="16415">MVNFSSMFCGSACLDTGLKTNIDDAQLYTLLLTLIHCPALRVKKIQLSIFFCTTLVDLPVADVSRVRELQLEAPILAKIAKALEAPDDLVNAANWPEHRYVMVNGILLRHSPDSEDEEAQQVLPKSQNIMAKCIRYNRKSENENGAD</sequence>
<organism evidence="1">
    <name type="scientific">Photinus pyralis</name>
    <name type="common">Common eastern firefly</name>
    <name type="synonym">Lampyris pyralis</name>
    <dbReference type="NCBI Taxonomy" id="7054"/>
    <lineage>
        <taxon>Eukaryota</taxon>
        <taxon>Metazoa</taxon>
        <taxon>Ecdysozoa</taxon>
        <taxon>Arthropoda</taxon>
        <taxon>Hexapoda</taxon>
        <taxon>Insecta</taxon>
        <taxon>Pterygota</taxon>
        <taxon>Neoptera</taxon>
        <taxon>Endopterygota</taxon>
        <taxon>Coleoptera</taxon>
        <taxon>Polyphaga</taxon>
        <taxon>Elateriformia</taxon>
        <taxon>Elateroidea</taxon>
        <taxon>Lampyridae</taxon>
        <taxon>Lampyrinae</taxon>
        <taxon>Photinus</taxon>
    </lineage>
</organism>
<accession>A0A1Y1LM09</accession>
<dbReference type="EMBL" id="GEZM01054804">
    <property type="protein sequence ID" value="JAV73390.1"/>
    <property type="molecule type" value="Transcribed_RNA"/>
</dbReference>
<evidence type="ECO:0000313" key="1">
    <source>
        <dbReference type="EMBL" id="JAV73390.1"/>
    </source>
</evidence>
<proteinExistence type="predicted"/>
<name>A0A1Y1LM09_PHOPY</name>
<dbReference type="AlphaFoldDB" id="A0A1Y1LM09"/>
<protein>
    <submittedName>
        <fullName evidence="1">Uncharacterized protein</fullName>
    </submittedName>
</protein>